<evidence type="ECO:0000313" key="8">
    <source>
        <dbReference type="Proteomes" id="UP001152592"/>
    </source>
</evidence>
<name>A0A9W4JT94_9EURO</name>
<dbReference type="Gene3D" id="3.50.50.60">
    <property type="entry name" value="FAD/NAD(P)-binding domain"/>
    <property type="match status" value="1"/>
</dbReference>
<evidence type="ECO:0000256" key="4">
    <source>
        <dbReference type="ARBA" id="ARBA00022827"/>
    </source>
</evidence>
<accession>A0A9W4JT94</accession>
<dbReference type="InterPro" id="IPR036188">
    <property type="entry name" value="FAD/NAD-bd_sf"/>
</dbReference>
<dbReference type="AlphaFoldDB" id="A0A9W4JT94"/>
<dbReference type="Proteomes" id="UP001152592">
    <property type="component" value="Unassembled WGS sequence"/>
</dbReference>
<dbReference type="PANTHER" id="PTHR10961">
    <property type="entry name" value="PEROXISOMAL SARCOSINE OXIDASE"/>
    <property type="match status" value="1"/>
</dbReference>
<dbReference type="GO" id="GO:0008115">
    <property type="term" value="F:sarcosine oxidase activity"/>
    <property type="evidence" value="ECO:0007669"/>
    <property type="project" value="TreeGrafter"/>
</dbReference>
<evidence type="ECO:0000256" key="5">
    <source>
        <dbReference type="ARBA" id="ARBA00023002"/>
    </source>
</evidence>
<comment type="cofactor">
    <cofactor evidence="1">
        <name>FAD</name>
        <dbReference type="ChEBI" id="CHEBI:57692"/>
    </cofactor>
</comment>
<keyword evidence="5" id="KW-0560">Oxidoreductase</keyword>
<keyword evidence="3" id="KW-0285">Flavoprotein</keyword>
<protein>
    <recommendedName>
        <fullName evidence="6">FAD dependent oxidoreductase domain-containing protein</fullName>
    </recommendedName>
</protein>
<comment type="similarity">
    <text evidence="2">Belongs to the MSOX/MTOX family.</text>
</comment>
<evidence type="ECO:0000256" key="2">
    <source>
        <dbReference type="ARBA" id="ARBA00010989"/>
    </source>
</evidence>
<dbReference type="PANTHER" id="PTHR10961:SF45">
    <property type="entry name" value="FAD DEPENDENT OXIDOREDUCTASE DOMAIN-CONTAINING PROTEIN-RELATED"/>
    <property type="match status" value="1"/>
</dbReference>
<dbReference type="GO" id="GO:0050660">
    <property type="term" value="F:flavin adenine dinucleotide binding"/>
    <property type="evidence" value="ECO:0007669"/>
    <property type="project" value="InterPro"/>
</dbReference>
<dbReference type="SUPFAM" id="SSF51905">
    <property type="entry name" value="FAD/NAD(P)-binding domain"/>
    <property type="match status" value="1"/>
</dbReference>
<dbReference type="GO" id="GO:0050031">
    <property type="term" value="F:L-pipecolate oxidase activity"/>
    <property type="evidence" value="ECO:0007669"/>
    <property type="project" value="TreeGrafter"/>
</dbReference>
<dbReference type="GO" id="GO:0004657">
    <property type="term" value="F:proline dehydrogenase activity"/>
    <property type="evidence" value="ECO:0007669"/>
    <property type="project" value="TreeGrafter"/>
</dbReference>
<dbReference type="InterPro" id="IPR006076">
    <property type="entry name" value="FAD-dep_OxRdtase"/>
</dbReference>
<reference evidence="7" key="1">
    <citation type="submission" date="2021-07" db="EMBL/GenBank/DDBJ databases">
        <authorList>
            <person name="Branca A.L. A."/>
        </authorList>
    </citation>
    <scope>NUCLEOTIDE SEQUENCE</scope>
</reference>
<evidence type="ECO:0000256" key="3">
    <source>
        <dbReference type="ARBA" id="ARBA00022630"/>
    </source>
</evidence>
<keyword evidence="4" id="KW-0274">FAD</keyword>
<comment type="caution">
    <text evidence="7">The sequence shown here is derived from an EMBL/GenBank/DDBJ whole genome shotgun (WGS) entry which is preliminary data.</text>
</comment>
<dbReference type="OrthoDB" id="3329at2759"/>
<proteinExistence type="inferred from homology"/>
<dbReference type="EMBL" id="CAJVPD010000278">
    <property type="protein sequence ID" value="CAG8418539.1"/>
    <property type="molecule type" value="Genomic_DNA"/>
</dbReference>
<feature type="domain" description="FAD dependent oxidoreductase" evidence="6">
    <location>
        <begin position="79"/>
        <end position="159"/>
    </location>
</feature>
<sequence length="174" mass="19804">MSRCSSPACYRPHFRPCREFTVHELSIMLPLELRYIASPYQPLYPFSLVWQQYDLADSSHPFYILPAKMASYPASNSEKVTIVGAGLFGLTTALELARRGYKVLVLDRSLPPVPGGSSVDISRVIRPDYADDFYAKIGMEAMKGWETEYAPYFYRSGLLCLNQGLTHSFFNRRL</sequence>
<gene>
    <name evidence="7" type="ORF">PSALAMII_LOCUS9483</name>
</gene>
<organism evidence="7 8">
    <name type="scientific">Penicillium salamii</name>
    <dbReference type="NCBI Taxonomy" id="1612424"/>
    <lineage>
        <taxon>Eukaryota</taxon>
        <taxon>Fungi</taxon>
        <taxon>Dikarya</taxon>
        <taxon>Ascomycota</taxon>
        <taxon>Pezizomycotina</taxon>
        <taxon>Eurotiomycetes</taxon>
        <taxon>Eurotiomycetidae</taxon>
        <taxon>Eurotiales</taxon>
        <taxon>Aspergillaceae</taxon>
        <taxon>Penicillium</taxon>
    </lineage>
</organism>
<evidence type="ECO:0000256" key="1">
    <source>
        <dbReference type="ARBA" id="ARBA00001974"/>
    </source>
</evidence>
<dbReference type="InterPro" id="IPR045170">
    <property type="entry name" value="MTOX"/>
</dbReference>
<evidence type="ECO:0000313" key="7">
    <source>
        <dbReference type="EMBL" id="CAG8418539.1"/>
    </source>
</evidence>
<evidence type="ECO:0000259" key="6">
    <source>
        <dbReference type="Pfam" id="PF01266"/>
    </source>
</evidence>
<dbReference type="Pfam" id="PF01266">
    <property type="entry name" value="DAO"/>
    <property type="match status" value="1"/>
</dbReference>